<evidence type="ECO:0000313" key="3">
    <source>
        <dbReference type="Proteomes" id="UP000061348"/>
    </source>
</evidence>
<dbReference type="EMBL" id="LCYC01000007">
    <property type="protein sequence ID" value="KWV83902.1"/>
    <property type="molecule type" value="Genomic_DNA"/>
</dbReference>
<dbReference type="Proteomes" id="UP000063434">
    <property type="component" value="Unassembled WGS sequence"/>
</dbReference>
<evidence type="ECO:0000313" key="1">
    <source>
        <dbReference type="EMBL" id="KWV83902.1"/>
    </source>
</evidence>
<dbReference type="EMBL" id="LCYA01000145">
    <property type="protein sequence ID" value="KWV84983.1"/>
    <property type="molecule type" value="Genomic_DNA"/>
</dbReference>
<name>A0A109LA55_PSEFL</name>
<dbReference type="AlphaFoldDB" id="A0A109LA55"/>
<dbReference type="PATRIC" id="fig|294.192.peg.4670"/>
<comment type="caution">
    <text evidence="1">The sequence shown here is derived from an EMBL/GenBank/DDBJ whole genome shotgun (WGS) entry which is preliminary data.</text>
</comment>
<organism evidence="1 4">
    <name type="scientific">Pseudomonas fluorescens</name>
    <dbReference type="NCBI Taxonomy" id="294"/>
    <lineage>
        <taxon>Bacteria</taxon>
        <taxon>Pseudomonadati</taxon>
        <taxon>Pseudomonadota</taxon>
        <taxon>Gammaproteobacteria</taxon>
        <taxon>Pseudomonadales</taxon>
        <taxon>Pseudomonadaceae</taxon>
        <taxon>Pseudomonas</taxon>
    </lineage>
</organism>
<proteinExistence type="predicted"/>
<accession>A0A109LA55</accession>
<protein>
    <submittedName>
        <fullName evidence="1">Uncharacterized protein</fullName>
    </submittedName>
</protein>
<sequence>MYAGQMSNMATTLGEIRCQLFAQVICLLAVATLFA</sequence>
<gene>
    <name evidence="1" type="ORF">PFL603g_00692</name>
    <name evidence="2" type="ORF">PFLmoz3_05390</name>
</gene>
<evidence type="ECO:0000313" key="4">
    <source>
        <dbReference type="Proteomes" id="UP000063434"/>
    </source>
</evidence>
<reference evidence="3 4" key="1">
    <citation type="submission" date="2015-05" db="EMBL/GenBank/DDBJ databases">
        <title>A genomic and transcriptomic approach to investigate the blue pigment phenotype in Pseudomonas fluorescens.</title>
        <authorList>
            <person name="Andreani N.A."/>
            <person name="Cardazzo B."/>
        </authorList>
    </citation>
    <scope>NUCLEOTIDE SEQUENCE [LARGE SCALE GENOMIC DNA]</scope>
    <source>
        <strain evidence="2 3">Ps_22</strain>
        <strain evidence="1 4">Ps_40</strain>
    </source>
</reference>
<evidence type="ECO:0000313" key="2">
    <source>
        <dbReference type="EMBL" id="KWV84983.1"/>
    </source>
</evidence>
<dbReference type="Proteomes" id="UP000061348">
    <property type="component" value="Unassembled WGS sequence"/>
</dbReference>